<feature type="transmembrane region" description="Helical" evidence="2">
    <location>
        <begin position="69"/>
        <end position="88"/>
    </location>
</feature>
<dbReference type="Proteomes" id="UP000187609">
    <property type="component" value="Unassembled WGS sequence"/>
</dbReference>
<organism evidence="3 4">
    <name type="scientific">Nicotiana attenuata</name>
    <name type="common">Coyote tobacco</name>
    <dbReference type="NCBI Taxonomy" id="49451"/>
    <lineage>
        <taxon>Eukaryota</taxon>
        <taxon>Viridiplantae</taxon>
        <taxon>Streptophyta</taxon>
        <taxon>Embryophyta</taxon>
        <taxon>Tracheophyta</taxon>
        <taxon>Spermatophyta</taxon>
        <taxon>Magnoliopsida</taxon>
        <taxon>eudicotyledons</taxon>
        <taxon>Gunneridae</taxon>
        <taxon>Pentapetalae</taxon>
        <taxon>asterids</taxon>
        <taxon>lamiids</taxon>
        <taxon>Solanales</taxon>
        <taxon>Solanaceae</taxon>
        <taxon>Nicotianoideae</taxon>
        <taxon>Nicotianeae</taxon>
        <taxon>Nicotiana</taxon>
    </lineage>
</organism>
<dbReference type="OrthoDB" id="786736at2759"/>
<dbReference type="OMA" id="RLFLICN"/>
<dbReference type="STRING" id="49451.A0A1J6JAZ4"/>
<evidence type="ECO:0000256" key="1">
    <source>
        <dbReference type="SAM" id="MobiDB-lite"/>
    </source>
</evidence>
<dbReference type="AlphaFoldDB" id="A0A1J6JAZ4"/>
<evidence type="ECO:0000313" key="4">
    <source>
        <dbReference type="Proteomes" id="UP000187609"/>
    </source>
</evidence>
<evidence type="ECO:0000313" key="3">
    <source>
        <dbReference type="EMBL" id="OIT08003.1"/>
    </source>
</evidence>
<name>A0A1J6JAZ4_NICAT</name>
<protein>
    <recommendedName>
        <fullName evidence="5">High chlorophyll fluorescence 153</fullName>
    </recommendedName>
</protein>
<reference evidence="3" key="1">
    <citation type="submission" date="2016-11" db="EMBL/GenBank/DDBJ databases">
        <title>The genome of Nicotiana attenuata.</title>
        <authorList>
            <person name="Xu S."/>
            <person name="Brockmoeller T."/>
            <person name="Gaquerel E."/>
            <person name="Navarro A."/>
            <person name="Kuhl H."/>
            <person name="Gase K."/>
            <person name="Ling Z."/>
            <person name="Zhou W."/>
            <person name="Kreitzer C."/>
            <person name="Stanke M."/>
            <person name="Tang H."/>
            <person name="Lyons E."/>
            <person name="Pandey P."/>
            <person name="Pandey S.P."/>
            <person name="Timmermann B."/>
            <person name="Baldwin I.T."/>
        </authorList>
    </citation>
    <scope>NUCLEOTIDE SEQUENCE [LARGE SCALE GENOMIC DNA]</scope>
    <source>
        <strain evidence="3">UT</strain>
    </source>
</reference>
<evidence type="ECO:0008006" key="5">
    <source>
        <dbReference type="Google" id="ProtNLM"/>
    </source>
</evidence>
<sequence>MASMILSNSLSSSTTFLRFNEPQRQQLFVCSSSRNTPPFLHFHSRKLKKSSRALRVVTRAGGGISSSSYIFALIFPLSLLAITIFTSARIADNLDQKFLEELAVNQAIMEGEEDDGIVVTPLEEKRATPRTRNRPKREVEPSSK</sequence>
<dbReference type="PANTHER" id="PTHR37753">
    <property type="entry name" value="OS01G0940600 PROTEIN"/>
    <property type="match status" value="1"/>
</dbReference>
<dbReference type="KEGG" id="nau:109226161"/>
<keyword evidence="4" id="KW-1185">Reference proteome</keyword>
<proteinExistence type="predicted"/>
<keyword evidence="2" id="KW-1133">Transmembrane helix</keyword>
<gene>
    <name evidence="3" type="ORF">A4A49_07648</name>
</gene>
<keyword evidence="2" id="KW-0472">Membrane</keyword>
<keyword evidence="2" id="KW-0812">Transmembrane</keyword>
<dbReference type="Gramene" id="OIT08003">
    <property type="protein sequence ID" value="OIT08003"/>
    <property type="gene ID" value="A4A49_07648"/>
</dbReference>
<comment type="caution">
    <text evidence="3">The sequence shown here is derived from an EMBL/GenBank/DDBJ whole genome shotgun (WGS) entry which is preliminary data.</text>
</comment>
<dbReference type="PANTHER" id="PTHR37753:SF1">
    <property type="entry name" value="OS01G0940600 PROTEIN"/>
    <property type="match status" value="1"/>
</dbReference>
<accession>A0A1J6JAZ4</accession>
<evidence type="ECO:0000256" key="2">
    <source>
        <dbReference type="SAM" id="Phobius"/>
    </source>
</evidence>
<feature type="region of interest" description="Disordered" evidence="1">
    <location>
        <begin position="120"/>
        <end position="144"/>
    </location>
</feature>
<dbReference type="EMBL" id="MJEQ01037183">
    <property type="protein sequence ID" value="OIT08003.1"/>
    <property type="molecule type" value="Genomic_DNA"/>
</dbReference>